<dbReference type="eggNOG" id="COG0654">
    <property type="taxonomic scope" value="Bacteria"/>
</dbReference>
<dbReference type="GO" id="GO:0071949">
    <property type="term" value="F:FAD binding"/>
    <property type="evidence" value="ECO:0007669"/>
    <property type="project" value="InterPro"/>
</dbReference>
<evidence type="ECO:0000256" key="2">
    <source>
        <dbReference type="ARBA" id="ARBA00022630"/>
    </source>
</evidence>
<dbReference type="HOGENOM" id="CLU_009665_20_3_11"/>
<accession>D9XEV9</accession>
<evidence type="ECO:0000313" key="7">
    <source>
        <dbReference type="Proteomes" id="UP000004184"/>
    </source>
</evidence>
<organism evidence="6 7">
    <name type="scientific">Streptomyces viridochromogenes (strain DSM 40736 / JCM 4977 / BCRC 1201 / Tue 494)</name>
    <dbReference type="NCBI Taxonomy" id="591159"/>
    <lineage>
        <taxon>Bacteria</taxon>
        <taxon>Bacillati</taxon>
        <taxon>Actinomycetota</taxon>
        <taxon>Actinomycetes</taxon>
        <taxon>Kitasatosporales</taxon>
        <taxon>Streptomycetaceae</taxon>
        <taxon>Streptomyces</taxon>
    </lineage>
</organism>
<sequence length="507" mass="55366">MDVMTAPLDVLVVGAGPTGLALATQLRAYDTPFRIVDRSLDRAQESRAPAIQPRTLEMLAGPGVTDDLVDRGSTAVRLQLHLRGRVLHVPVFDVGCDDSPYPFLLFLPQSETEAVLAERLAERSVTVERGTELLSAEPRDGIVTCRLRHRDGGEETVRARYVVGCDGAHSTVRTQAGIGFQGYSYPQTFLLADLEVDGLEPGAAHTFMTADGLLFFFPLGTPATWRMIAMHPPGAPAEEVTLTLLQRLADDWATDRLTLRDPVWMTSFRLHNRGATQYRKGPFFLAGDAAHIHSPAGGQGMNTGIQDALNLGWKLAHVCRGAAPEDLLETYEAERAPVGHGVRRLTDRAFTVGTNNHPALRLARSHLAPRFAPLLLRTTGLRARLFRTVSELGIHYRRSPASSTGPHRPSAGPRAGDRLPDRPAGLQRRTSGPGYHLLLAGPAHHWTPAPLTHGLVSVHHLGADSPWPGIAHALVRPDGYVGYVARGTDLTDLWAYLDRWLRPLPVR</sequence>
<dbReference type="PANTHER" id="PTHR43004">
    <property type="entry name" value="TRK SYSTEM POTASSIUM UPTAKE PROTEIN"/>
    <property type="match status" value="1"/>
</dbReference>
<dbReference type="STRING" id="591159.SSQG_07425"/>
<dbReference type="PANTHER" id="PTHR43004:SF19">
    <property type="entry name" value="BINDING MONOOXYGENASE, PUTATIVE (JCVI)-RELATED"/>
    <property type="match status" value="1"/>
</dbReference>
<dbReference type="AlphaFoldDB" id="D9XEV9"/>
<gene>
    <name evidence="6" type="ORF">SSQG_07425</name>
</gene>
<proteinExistence type="predicted"/>
<keyword evidence="6" id="KW-0503">Monooxygenase</keyword>
<dbReference type="Gene3D" id="3.50.50.60">
    <property type="entry name" value="FAD/NAD(P)-binding domain"/>
    <property type="match status" value="1"/>
</dbReference>
<dbReference type="InterPro" id="IPR050641">
    <property type="entry name" value="RIFMO-like"/>
</dbReference>
<keyword evidence="3" id="KW-0274">FAD</keyword>
<feature type="region of interest" description="Disordered" evidence="4">
    <location>
        <begin position="397"/>
        <end position="431"/>
    </location>
</feature>
<dbReference type="InterPro" id="IPR002938">
    <property type="entry name" value="FAD-bd"/>
</dbReference>
<evidence type="ECO:0000313" key="6">
    <source>
        <dbReference type="EMBL" id="EFL36907.1"/>
    </source>
</evidence>
<keyword evidence="6" id="KW-0560">Oxidoreductase</keyword>
<dbReference type="EMBL" id="GG657757">
    <property type="protein sequence ID" value="EFL36907.1"/>
    <property type="molecule type" value="Genomic_DNA"/>
</dbReference>
<dbReference type="PRINTS" id="PR00420">
    <property type="entry name" value="RNGMNOXGNASE"/>
</dbReference>
<dbReference type="SUPFAM" id="SSF51905">
    <property type="entry name" value="FAD/NAD(P)-binding domain"/>
    <property type="match status" value="1"/>
</dbReference>
<name>D9XEV9_STRVT</name>
<feature type="domain" description="FAD-binding" evidence="5">
    <location>
        <begin position="9"/>
        <end position="342"/>
    </location>
</feature>
<reference evidence="7" key="1">
    <citation type="submission" date="2009-02" db="EMBL/GenBank/DDBJ databases">
        <title>Annotation of Streptomyces viridochromogenes strain DSM 40736.</title>
        <authorList>
            <consortium name="The Broad Institute Genome Sequencing Platform"/>
            <consortium name="Broad Institute Microbial Sequencing Center"/>
            <person name="Fischbach M."/>
            <person name="Godfrey P."/>
            <person name="Ward D."/>
            <person name="Young S."/>
            <person name="Zeng Q."/>
            <person name="Koehrsen M."/>
            <person name="Alvarado L."/>
            <person name="Berlin A.M."/>
            <person name="Bochicchio J."/>
            <person name="Borenstein D."/>
            <person name="Chapman S.B."/>
            <person name="Chen Z."/>
            <person name="Engels R."/>
            <person name="Freedman E."/>
            <person name="Gellesch M."/>
            <person name="Goldberg J."/>
            <person name="Griggs A."/>
            <person name="Gujja S."/>
            <person name="Heilman E.R."/>
            <person name="Heiman D.I."/>
            <person name="Hepburn T.A."/>
            <person name="Howarth C."/>
            <person name="Jen D."/>
            <person name="Larson L."/>
            <person name="Lewis B."/>
            <person name="Mehta T."/>
            <person name="Park D."/>
            <person name="Pearson M."/>
            <person name="Richards J."/>
            <person name="Roberts A."/>
            <person name="Saif S."/>
            <person name="Shea T.D."/>
            <person name="Shenoy N."/>
            <person name="Sisk P."/>
            <person name="Stolte C."/>
            <person name="Sykes S.N."/>
            <person name="Thomson T."/>
            <person name="Walk T."/>
            <person name="White J."/>
            <person name="Yandava C."/>
            <person name="Straight P."/>
            <person name="Clardy J."/>
            <person name="Hung D."/>
            <person name="Kolter R."/>
            <person name="Mekalanos J."/>
            <person name="Walker S."/>
            <person name="Walsh C.T."/>
            <person name="Wieland-Brown L.C."/>
            <person name="Haas B."/>
            <person name="Nusbaum C."/>
            <person name="Birren B."/>
        </authorList>
    </citation>
    <scope>NUCLEOTIDE SEQUENCE [LARGE SCALE GENOMIC DNA]</scope>
    <source>
        <strain evidence="7">DSM 40736 / JCM 4977 / BCRC 1201 / Tue 494</strain>
    </source>
</reference>
<dbReference type="Gene3D" id="3.30.70.2450">
    <property type="match status" value="1"/>
</dbReference>
<dbReference type="Proteomes" id="UP000004184">
    <property type="component" value="Unassembled WGS sequence"/>
</dbReference>
<dbReference type="InterPro" id="IPR036188">
    <property type="entry name" value="FAD/NAD-bd_sf"/>
</dbReference>
<comment type="cofactor">
    <cofactor evidence="1">
        <name>FAD</name>
        <dbReference type="ChEBI" id="CHEBI:57692"/>
    </cofactor>
</comment>
<keyword evidence="2" id="KW-0285">Flavoprotein</keyword>
<dbReference type="Gene3D" id="3.40.30.120">
    <property type="match status" value="1"/>
</dbReference>
<dbReference type="GO" id="GO:0016709">
    <property type="term" value="F:oxidoreductase activity, acting on paired donors, with incorporation or reduction of molecular oxygen, NAD(P)H as one donor, and incorporation of one atom of oxygen"/>
    <property type="evidence" value="ECO:0007669"/>
    <property type="project" value="UniProtKB-ARBA"/>
</dbReference>
<dbReference type="Pfam" id="PF01494">
    <property type="entry name" value="FAD_binding_3"/>
    <property type="match status" value="1"/>
</dbReference>
<protein>
    <submittedName>
        <fullName evidence="6">Monooxygenase</fullName>
    </submittedName>
</protein>
<evidence type="ECO:0000256" key="4">
    <source>
        <dbReference type="SAM" id="MobiDB-lite"/>
    </source>
</evidence>
<evidence type="ECO:0000256" key="3">
    <source>
        <dbReference type="ARBA" id="ARBA00022827"/>
    </source>
</evidence>
<evidence type="ECO:0000259" key="5">
    <source>
        <dbReference type="Pfam" id="PF01494"/>
    </source>
</evidence>
<evidence type="ECO:0000256" key="1">
    <source>
        <dbReference type="ARBA" id="ARBA00001974"/>
    </source>
</evidence>
<keyword evidence="7" id="KW-1185">Reference proteome</keyword>